<dbReference type="CDD" id="cd19941">
    <property type="entry name" value="TIL"/>
    <property type="match status" value="1"/>
</dbReference>
<feature type="domain" description="TIL" evidence="2">
    <location>
        <begin position="51"/>
        <end position="102"/>
    </location>
</feature>
<dbReference type="Gene3D" id="2.10.25.10">
    <property type="entry name" value="Laminin"/>
    <property type="match status" value="1"/>
</dbReference>
<evidence type="ECO:0000313" key="5">
    <source>
        <dbReference type="Proteomes" id="UP000001555"/>
    </source>
</evidence>
<evidence type="ECO:0000259" key="2">
    <source>
        <dbReference type="Pfam" id="PF01826"/>
    </source>
</evidence>
<dbReference type="InterPro" id="IPR036084">
    <property type="entry name" value="Ser_inhib-like_sf"/>
</dbReference>
<dbReference type="EnsemblMetazoa" id="ISCW005071-RA">
    <property type="protein sequence ID" value="ISCW005071-PA"/>
    <property type="gene ID" value="ISCW005071"/>
</dbReference>
<dbReference type="EMBL" id="ABJB010509757">
    <property type="status" value="NOT_ANNOTATED_CDS"/>
    <property type="molecule type" value="Genomic_DNA"/>
</dbReference>
<name>B7PI97_IXOSC</name>
<accession>B7PI97</accession>
<dbReference type="AlphaFoldDB" id="B7PI97"/>
<reference evidence="3 5" key="1">
    <citation type="submission" date="2008-03" db="EMBL/GenBank/DDBJ databases">
        <title>Annotation of Ixodes scapularis.</title>
        <authorList>
            <consortium name="Ixodes scapularis Genome Project Consortium"/>
            <person name="Caler E."/>
            <person name="Hannick L.I."/>
            <person name="Bidwell S."/>
            <person name="Joardar V."/>
            <person name="Thiagarajan M."/>
            <person name="Amedeo P."/>
            <person name="Galinsky K.J."/>
            <person name="Schobel S."/>
            <person name="Inman J."/>
            <person name="Hostetler J."/>
            <person name="Miller J."/>
            <person name="Hammond M."/>
            <person name="Megy K."/>
            <person name="Lawson D."/>
            <person name="Kodira C."/>
            <person name="Sutton G."/>
            <person name="Meyer J."/>
            <person name="Hill C.A."/>
            <person name="Birren B."/>
            <person name="Nene V."/>
            <person name="Collins F."/>
            <person name="Alarcon-Chaidez F."/>
            <person name="Wikel S."/>
            <person name="Strausberg R."/>
        </authorList>
    </citation>
    <scope>NUCLEOTIDE SEQUENCE [LARGE SCALE GENOMIC DNA]</scope>
    <source>
        <strain evidence="5">Wikel</strain>
        <strain evidence="3">Wikel colony</strain>
    </source>
</reference>
<gene>
    <name evidence="3" type="ORF">IscW_ISCW005071</name>
</gene>
<sequence>TGPHVYIYFFFAFCFVLFYGAANRNLASVHLIMNSYPTFSIGFPWPPPHGCPKNETYKECQSSTCGERRCGEPKPGGSFLDCGTGCFCNSGYFRVLNESCVLK</sequence>
<dbReference type="PaxDb" id="6945-B7PI97"/>
<dbReference type="Pfam" id="PF01826">
    <property type="entry name" value="TIL"/>
    <property type="match status" value="1"/>
</dbReference>
<evidence type="ECO:0000313" key="3">
    <source>
        <dbReference type="EMBL" id="EEC06319.1"/>
    </source>
</evidence>
<evidence type="ECO:0000256" key="1">
    <source>
        <dbReference type="SAM" id="Phobius"/>
    </source>
</evidence>
<proteinExistence type="predicted"/>
<keyword evidence="1" id="KW-1133">Transmembrane helix</keyword>
<protein>
    <submittedName>
        <fullName evidence="3 4">Secreted protein, putative</fullName>
    </submittedName>
</protein>
<feature type="non-terminal residue" evidence="3">
    <location>
        <position position="1"/>
    </location>
</feature>
<keyword evidence="5" id="KW-1185">Reference proteome</keyword>
<dbReference type="SUPFAM" id="SSF57567">
    <property type="entry name" value="Serine protease inhibitors"/>
    <property type="match status" value="1"/>
</dbReference>
<keyword evidence="1" id="KW-0812">Transmembrane</keyword>
<evidence type="ECO:0000313" key="4">
    <source>
        <dbReference type="EnsemblMetazoa" id="ISCW005071-PA"/>
    </source>
</evidence>
<dbReference type="HOGENOM" id="CLU_2322934_0_0_1"/>
<dbReference type="Proteomes" id="UP000001555">
    <property type="component" value="Unassembled WGS sequence"/>
</dbReference>
<organism>
    <name type="scientific">Ixodes scapularis</name>
    <name type="common">Black-legged tick</name>
    <name type="synonym">Deer tick</name>
    <dbReference type="NCBI Taxonomy" id="6945"/>
    <lineage>
        <taxon>Eukaryota</taxon>
        <taxon>Metazoa</taxon>
        <taxon>Ecdysozoa</taxon>
        <taxon>Arthropoda</taxon>
        <taxon>Chelicerata</taxon>
        <taxon>Arachnida</taxon>
        <taxon>Acari</taxon>
        <taxon>Parasitiformes</taxon>
        <taxon>Ixodida</taxon>
        <taxon>Ixodoidea</taxon>
        <taxon>Ixodidae</taxon>
        <taxon>Ixodinae</taxon>
        <taxon>Ixodes</taxon>
    </lineage>
</organism>
<keyword evidence="1" id="KW-0472">Membrane</keyword>
<dbReference type="VEuPathDB" id="VectorBase:ISCI005071"/>
<feature type="transmembrane region" description="Helical" evidence="1">
    <location>
        <begin position="6"/>
        <end position="22"/>
    </location>
</feature>
<dbReference type="VEuPathDB" id="VectorBase:ISCW005071"/>
<dbReference type="InterPro" id="IPR002919">
    <property type="entry name" value="TIL_dom"/>
</dbReference>
<reference evidence="4" key="2">
    <citation type="submission" date="2020-05" db="UniProtKB">
        <authorList>
            <consortium name="EnsemblMetazoa"/>
        </authorList>
    </citation>
    <scope>IDENTIFICATION</scope>
    <source>
        <strain evidence="4">wikel</strain>
    </source>
</reference>
<dbReference type="EMBL" id="DS717712">
    <property type="protein sequence ID" value="EEC06319.1"/>
    <property type="molecule type" value="Genomic_DNA"/>
</dbReference>